<proteinExistence type="predicted"/>
<dbReference type="OrthoDB" id="1419485at2"/>
<protein>
    <submittedName>
        <fullName evidence="2">DUF2807 domain-containing protein</fullName>
    </submittedName>
</protein>
<dbReference type="Gene3D" id="2.160.20.120">
    <property type="match status" value="1"/>
</dbReference>
<dbReference type="Proteomes" id="UP000295278">
    <property type="component" value="Unassembled WGS sequence"/>
</dbReference>
<accession>A0A4R5AQJ9</accession>
<organism evidence="2 3">
    <name type="scientific">Flavobacterium caseinilyticum</name>
    <dbReference type="NCBI Taxonomy" id="2541732"/>
    <lineage>
        <taxon>Bacteria</taxon>
        <taxon>Pseudomonadati</taxon>
        <taxon>Bacteroidota</taxon>
        <taxon>Flavobacteriia</taxon>
        <taxon>Flavobacteriales</taxon>
        <taxon>Flavobacteriaceae</taxon>
        <taxon>Flavobacterium</taxon>
    </lineage>
</organism>
<evidence type="ECO:0000313" key="2">
    <source>
        <dbReference type="EMBL" id="TDD75171.1"/>
    </source>
</evidence>
<gene>
    <name evidence="2" type="ORF">E0F89_12365</name>
</gene>
<dbReference type="RefSeq" id="WP_131910093.1">
    <property type="nucleotide sequence ID" value="NZ_SMFM01000006.1"/>
</dbReference>
<dbReference type="Pfam" id="PF10988">
    <property type="entry name" value="DUF2807"/>
    <property type="match status" value="1"/>
</dbReference>
<evidence type="ECO:0000313" key="3">
    <source>
        <dbReference type="Proteomes" id="UP000295278"/>
    </source>
</evidence>
<name>A0A4R5AQJ9_9FLAO</name>
<comment type="caution">
    <text evidence="2">The sequence shown here is derived from an EMBL/GenBank/DDBJ whole genome shotgun (WGS) entry which is preliminary data.</text>
</comment>
<evidence type="ECO:0000259" key="1">
    <source>
        <dbReference type="Pfam" id="PF10988"/>
    </source>
</evidence>
<dbReference type="EMBL" id="SMFM01000006">
    <property type="protein sequence ID" value="TDD75171.1"/>
    <property type="molecule type" value="Genomic_DNA"/>
</dbReference>
<reference evidence="2 3" key="1">
    <citation type="submission" date="2019-03" db="EMBL/GenBank/DDBJ databases">
        <title>Flavobacterium AT-3-2 sp. nov., isolated from arctic soil.</title>
        <authorList>
            <person name="Chaudhary D.K."/>
        </authorList>
    </citation>
    <scope>NUCLEOTIDE SEQUENCE [LARGE SCALE GENOMIC DNA]</scope>
    <source>
        <strain evidence="2 3">AT-3-2</strain>
    </source>
</reference>
<sequence>MKKYIIVLFVVLSATLTFAQKKEKIKGSKTVTIEERQVGSFEALVVEDNLEVRLERGEQAELKIEADDNLHDIVSFDLSDKILRIYATKQATNYKKLTVRVTYTNDLNLITSKDESTVTATQQLLLDAITIKVRDNSKQFLNVVSKNFILQSDDKSKTELNLKSEIATFEMSKNASLKALAIVTELKVDMYQKSTATIEGEATSAIIRLENNSDFTGNKFAVENVDITTESNSSGSVNALKIVIIDAAEKSEIQLVGAAKIELRKFIDEAKLIKKLK</sequence>
<keyword evidence="3" id="KW-1185">Reference proteome</keyword>
<dbReference type="InterPro" id="IPR021255">
    <property type="entry name" value="DUF2807"/>
</dbReference>
<dbReference type="AlphaFoldDB" id="A0A4R5AQJ9"/>
<feature type="domain" description="Putative auto-transporter adhesin head GIN" evidence="1">
    <location>
        <begin position="41"/>
        <end position="258"/>
    </location>
</feature>